<feature type="non-terminal residue" evidence="5">
    <location>
        <position position="693"/>
    </location>
</feature>
<dbReference type="AlphaFoldDB" id="A0A9P5CNB1"/>
<evidence type="ECO:0000313" key="5">
    <source>
        <dbReference type="EMBL" id="KAF3764132.1"/>
    </source>
</evidence>
<dbReference type="GeneID" id="63832612"/>
<dbReference type="CDD" id="cd00067">
    <property type="entry name" value="GAL4"/>
    <property type="match status" value="1"/>
</dbReference>
<dbReference type="CDD" id="cd12148">
    <property type="entry name" value="fungal_TF_MHR"/>
    <property type="match status" value="1"/>
</dbReference>
<dbReference type="SMART" id="SM00066">
    <property type="entry name" value="GAL4"/>
    <property type="match status" value="1"/>
</dbReference>
<dbReference type="InterPro" id="IPR036864">
    <property type="entry name" value="Zn2-C6_fun-type_DNA-bd_sf"/>
</dbReference>
<dbReference type="Proteomes" id="UP000803844">
    <property type="component" value="Unassembled WGS sequence"/>
</dbReference>
<evidence type="ECO:0000256" key="2">
    <source>
        <dbReference type="ARBA" id="ARBA00023242"/>
    </source>
</evidence>
<feature type="region of interest" description="Disordered" evidence="3">
    <location>
        <begin position="129"/>
        <end position="199"/>
    </location>
</feature>
<dbReference type="Pfam" id="PF00172">
    <property type="entry name" value="Zn_clus"/>
    <property type="match status" value="1"/>
</dbReference>
<keyword evidence="6" id="KW-1185">Reference proteome</keyword>
<dbReference type="PROSITE" id="PS00463">
    <property type="entry name" value="ZN2_CY6_FUNGAL_1"/>
    <property type="match status" value="1"/>
</dbReference>
<feature type="compositionally biased region" description="Polar residues" evidence="3">
    <location>
        <begin position="151"/>
        <end position="166"/>
    </location>
</feature>
<proteinExistence type="predicted"/>
<dbReference type="PROSITE" id="PS50048">
    <property type="entry name" value="ZN2_CY6_FUNGAL_2"/>
    <property type="match status" value="1"/>
</dbReference>
<keyword evidence="1" id="KW-0479">Metal-binding</keyword>
<evidence type="ECO:0000256" key="1">
    <source>
        <dbReference type="ARBA" id="ARBA00022723"/>
    </source>
</evidence>
<dbReference type="GO" id="GO:0008270">
    <property type="term" value="F:zinc ion binding"/>
    <property type="evidence" value="ECO:0007669"/>
    <property type="project" value="InterPro"/>
</dbReference>
<dbReference type="PANTHER" id="PTHR46910">
    <property type="entry name" value="TRANSCRIPTION FACTOR PDR1"/>
    <property type="match status" value="1"/>
</dbReference>
<organism evidence="5 6">
    <name type="scientific">Cryphonectria parasitica (strain ATCC 38755 / EP155)</name>
    <dbReference type="NCBI Taxonomy" id="660469"/>
    <lineage>
        <taxon>Eukaryota</taxon>
        <taxon>Fungi</taxon>
        <taxon>Dikarya</taxon>
        <taxon>Ascomycota</taxon>
        <taxon>Pezizomycotina</taxon>
        <taxon>Sordariomycetes</taxon>
        <taxon>Sordariomycetidae</taxon>
        <taxon>Diaporthales</taxon>
        <taxon>Cryphonectriaceae</taxon>
        <taxon>Cryphonectria-Endothia species complex</taxon>
        <taxon>Cryphonectria</taxon>
    </lineage>
</organism>
<sequence length="693" mass="77304">MPAGRPPKRPGDDGTASPSDSPSGTGKQKAARVGRGRGDFSSVVKNKLSSYSRTGQACDRCKVRKIRCDALPDGCTNCTQLNLECYVTDRVTGRTERRGYLQQLEREKTSMLTHIRDLEKLLEGKGVQVRPWQPSSTQVSETPLDLEAESASKSLWTQSGSSWTSDANDHARSSNNSPRPSHHFSLPIHGMSTSTSTSTMAPIGRHLGVAKDIAPLSSIDGTQLSILGTRIDITSFGAPDMDGPPAGISNAAPLYNKSLQSFCNSIAKVNPSRDAPLPSRYDAFRFSDFFFITTAPFVPVLHKPTYMKLLSRIYDDPDFTPTKAELVIVHMVLAIMYWQSACRNGEDPDRRAELNNLSNIHYHWSVDKTWDLAGEMSLAAAQALVLMATHCRSFPKPGPAYLIASLAWNRVIESNMHRAYLGGHELTTFENEMRKRIFWSLFGVVVSLFGRLGKPMPIRAEDIDVGFPIAIPDECLTDEGGITDPARIGESDCIPALTSFRLSFLFMDMWNSVYSARQSPDRYAHELRRVEQDFWAFHRDLRDQLRPDRPAAELSVHAKYLDCACYEFLLCLRHPSHCATSDPAIVAENHEVCEIYSRKLLSTASELARHKALDTTWYQMTVYVAAIFTLLASLWNRRTETTPADLDDLKEYMDMGLFVVKAILKYIASDAQVLDQITSVIDRTIASIEQEMG</sequence>
<comment type="caution">
    <text evidence="5">The sequence shown here is derived from an EMBL/GenBank/DDBJ whole genome shotgun (WGS) entry which is preliminary data.</text>
</comment>
<feature type="region of interest" description="Disordered" evidence="3">
    <location>
        <begin position="1"/>
        <end position="41"/>
    </location>
</feature>
<keyword evidence="2" id="KW-0539">Nucleus</keyword>
<dbReference type="GO" id="GO:0000981">
    <property type="term" value="F:DNA-binding transcription factor activity, RNA polymerase II-specific"/>
    <property type="evidence" value="ECO:0007669"/>
    <property type="project" value="InterPro"/>
</dbReference>
<dbReference type="PANTHER" id="PTHR46910:SF4">
    <property type="entry name" value="ZN(2)-C6 FUNGAL-TYPE DOMAIN-CONTAINING PROTEIN"/>
    <property type="match status" value="1"/>
</dbReference>
<name>A0A9P5CNB1_CRYP1</name>
<feature type="compositionally biased region" description="Polar residues" evidence="3">
    <location>
        <begin position="16"/>
        <end position="26"/>
    </location>
</feature>
<dbReference type="InterPro" id="IPR007219">
    <property type="entry name" value="XnlR_reg_dom"/>
</dbReference>
<evidence type="ECO:0000256" key="3">
    <source>
        <dbReference type="SAM" id="MobiDB-lite"/>
    </source>
</evidence>
<dbReference type="OrthoDB" id="4456959at2759"/>
<evidence type="ECO:0000313" key="6">
    <source>
        <dbReference type="Proteomes" id="UP000803844"/>
    </source>
</evidence>
<dbReference type="SUPFAM" id="SSF57701">
    <property type="entry name" value="Zn2/Cys6 DNA-binding domain"/>
    <property type="match status" value="1"/>
</dbReference>
<dbReference type="EMBL" id="MU032348">
    <property type="protein sequence ID" value="KAF3764132.1"/>
    <property type="molecule type" value="Genomic_DNA"/>
</dbReference>
<dbReference type="Gene3D" id="4.10.240.10">
    <property type="entry name" value="Zn(2)-C6 fungal-type DNA-binding domain"/>
    <property type="match status" value="1"/>
</dbReference>
<protein>
    <recommendedName>
        <fullName evidence="4">Zn(2)-C6 fungal-type domain-containing protein</fullName>
    </recommendedName>
</protein>
<feature type="domain" description="Zn(2)-C6 fungal-type" evidence="4">
    <location>
        <begin position="57"/>
        <end position="87"/>
    </location>
</feature>
<gene>
    <name evidence="5" type="ORF">M406DRAFT_216321</name>
</gene>
<dbReference type="InterPro" id="IPR001138">
    <property type="entry name" value="Zn2Cys6_DnaBD"/>
</dbReference>
<evidence type="ECO:0000259" key="4">
    <source>
        <dbReference type="PROSITE" id="PS50048"/>
    </source>
</evidence>
<dbReference type="InterPro" id="IPR050987">
    <property type="entry name" value="AtrR-like"/>
</dbReference>
<dbReference type="GO" id="GO:0006351">
    <property type="term" value="P:DNA-templated transcription"/>
    <property type="evidence" value="ECO:0007669"/>
    <property type="project" value="InterPro"/>
</dbReference>
<dbReference type="Pfam" id="PF04082">
    <property type="entry name" value="Fungal_trans"/>
    <property type="match status" value="1"/>
</dbReference>
<dbReference type="RefSeq" id="XP_040775093.1">
    <property type="nucleotide sequence ID" value="XM_040915483.1"/>
</dbReference>
<dbReference type="GO" id="GO:0003677">
    <property type="term" value="F:DNA binding"/>
    <property type="evidence" value="ECO:0007669"/>
    <property type="project" value="InterPro"/>
</dbReference>
<accession>A0A9P5CNB1</accession>
<reference evidence="5" key="1">
    <citation type="journal article" date="2020" name="Phytopathology">
        <title>Genome sequence of the chestnut blight fungus Cryphonectria parasitica EP155: A fundamental resource for an archetypical invasive plant pathogen.</title>
        <authorList>
            <person name="Crouch J.A."/>
            <person name="Dawe A."/>
            <person name="Aerts A."/>
            <person name="Barry K."/>
            <person name="Churchill A.C.L."/>
            <person name="Grimwood J."/>
            <person name="Hillman B."/>
            <person name="Milgroom M.G."/>
            <person name="Pangilinan J."/>
            <person name="Smith M."/>
            <person name="Salamov A."/>
            <person name="Schmutz J."/>
            <person name="Yadav J."/>
            <person name="Grigoriev I.V."/>
            <person name="Nuss D."/>
        </authorList>
    </citation>
    <scope>NUCLEOTIDE SEQUENCE</scope>
    <source>
        <strain evidence="5">EP155</strain>
    </source>
</reference>